<evidence type="ECO:0000256" key="5">
    <source>
        <dbReference type="ARBA" id="ARBA00023136"/>
    </source>
</evidence>
<feature type="transmembrane region" description="Helical" evidence="6">
    <location>
        <begin position="244"/>
        <end position="263"/>
    </location>
</feature>
<dbReference type="AlphaFoldDB" id="A0A1I1HMU4"/>
<evidence type="ECO:0000313" key="9">
    <source>
        <dbReference type="Proteomes" id="UP000231644"/>
    </source>
</evidence>
<name>A0A1I1HMU4_9RHOB</name>
<dbReference type="GO" id="GO:0016020">
    <property type="term" value="C:membrane"/>
    <property type="evidence" value="ECO:0007669"/>
    <property type="project" value="UniProtKB-SubCell"/>
</dbReference>
<feature type="domain" description="EamA" evidence="7">
    <location>
        <begin position="157"/>
        <end position="286"/>
    </location>
</feature>
<protein>
    <submittedName>
        <fullName evidence="8">Permease of the drug/metabolite transporter (DMT) superfamily</fullName>
    </submittedName>
</protein>
<keyword evidence="5 6" id="KW-0472">Membrane</keyword>
<reference evidence="8 9" key="1">
    <citation type="submission" date="2016-10" db="EMBL/GenBank/DDBJ databases">
        <authorList>
            <person name="de Groot N.N."/>
        </authorList>
    </citation>
    <scope>NUCLEOTIDE SEQUENCE [LARGE SCALE GENOMIC DNA]</scope>
    <source>
        <strain evidence="8 9">DSM 29619</strain>
    </source>
</reference>
<feature type="transmembrane region" description="Helical" evidence="6">
    <location>
        <begin position="36"/>
        <end position="54"/>
    </location>
</feature>
<dbReference type="PANTHER" id="PTHR22911:SF6">
    <property type="entry name" value="SOLUTE CARRIER FAMILY 35 MEMBER G1"/>
    <property type="match status" value="1"/>
</dbReference>
<comment type="similarity">
    <text evidence="2">Belongs to the drug/metabolite transporter (DMT) superfamily. 10 TMS drug/metabolite exporter (DME) (TC 2.A.7.3) family.</text>
</comment>
<dbReference type="OrthoDB" id="8478503at2"/>
<dbReference type="EMBL" id="FOLX01000001">
    <property type="protein sequence ID" value="SFC25095.1"/>
    <property type="molecule type" value="Genomic_DNA"/>
</dbReference>
<feature type="transmembrane region" description="Helical" evidence="6">
    <location>
        <begin position="269"/>
        <end position="287"/>
    </location>
</feature>
<accession>A0A1I1HMU4</accession>
<dbReference type="PANTHER" id="PTHR22911">
    <property type="entry name" value="ACYL-MALONYL CONDENSING ENZYME-RELATED"/>
    <property type="match status" value="1"/>
</dbReference>
<feature type="transmembrane region" description="Helical" evidence="6">
    <location>
        <begin position="7"/>
        <end position="24"/>
    </location>
</feature>
<evidence type="ECO:0000256" key="3">
    <source>
        <dbReference type="ARBA" id="ARBA00022692"/>
    </source>
</evidence>
<dbReference type="STRING" id="517719.SAMN05421762_0312"/>
<keyword evidence="3 6" id="KW-0812">Transmembrane</keyword>
<feature type="transmembrane region" description="Helical" evidence="6">
    <location>
        <begin position="187"/>
        <end position="207"/>
    </location>
</feature>
<feature type="transmembrane region" description="Helical" evidence="6">
    <location>
        <begin position="155"/>
        <end position="175"/>
    </location>
</feature>
<dbReference type="RefSeq" id="WP_093449487.1">
    <property type="nucleotide sequence ID" value="NZ_CAXQIN010000206.1"/>
</dbReference>
<feature type="transmembrane region" description="Helical" evidence="6">
    <location>
        <begin position="74"/>
        <end position="92"/>
    </location>
</feature>
<keyword evidence="9" id="KW-1185">Reference proteome</keyword>
<evidence type="ECO:0000256" key="4">
    <source>
        <dbReference type="ARBA" id="ARBA00022989"/>
    </source>
</evidence>
<dbReference type="InterPro" id="IPR000620">
    <property type="entry name" value="EamA_dom"/>
</dbReference>
<comment type="subcellular location">
    <subcellularLocation>
        <location evidence="1">Membrane</location>
        <topology evidence="1">Multi-pass membrane protein</topology>
    </subcellularLocation>
</comment>
<gene>
    <name evidence="8" type="ORF">SAMN05421762_0312</name>
</gene>
<dbReference type="InterPro" id="IPR037185">
    <property type="entry name" value="EmrE-like"/>
</dbReference>
<organism evidence="8 9">
    <name type="scientific">Pseudooceanicola nitratireducens</name>
    <dbReference type="NCBI Taxonomy" id="517719"/>
    <lineage>
        <taxon>Bacteria</taxon>
        <taxon>Pseudomonadati</taxon>
        <taxon>Pseudomonadota</taxon>
        <taxon>Alphaproteobacteria</taxon>
        <taxon>Rhodobacterales</taxon>
        <taxon>Paracoccaceae</taxon>
        <taxon>Pseudooceanicola</taxon>
    </lineage>
</organism>
<dbReference type="Pfam" id="PF00892">
    <property type="entry name" value="EamA"/>
    <property type="match status" value="2"/>
</dbReference>
<evidence type="ECO:0000313" key="8">
    <source>
        <dbReference type="EMBL" id="SFC25095.1"/>
    </source>
</evidence>
<feature type="transmembrane region" description="Helical" evidence="6">
    <location>
        <begin position="98"/>
        <end position="115"/>
    </location>
</feature>
<sequence>MQPLRGITYKLIAVMCFIVMQSLVKWVSKDIPAGEAVFFRSLFALPVIVAWLAMRGDLRTGLKVARPMDHVWRGFIGTCAMGMMFGGLAFLPLPEVTALTYAMPLLVVVFAAMFLDERVGLFRIGAVALGLTGVMIVLAPRVTSLGGETVKTMEAVGAVIVLLGAVCGALAQIFIRKMVQTEEVSAIVFWFSCTSTLMALLTVPFGWAMPTPVQAVALVACGVIGGVGQIFLTSSYRFADASLVAPFDYASMLFAILIGYFIFAEVPTGQMLFGASLIVFAGLIIILRERQLGIRRAKARQAKTPHN</sequence>
<dbReference type="Proteomes" id="UP000231644">
    <property type="component" value="Unassembled WGS sequence"/>
</dbReference>
<dbReference type="SUPFAM" id="SSF103481">
    <property type="entry name" value="Multidrug resistance efflux transporter EmrE"/>
    <property type="match status" value="2"/>
</dbReference>
<evidence type="ECO:0000256" key="2">
    <source>
        <dbReference type="ARBA" id="ARBA00009853"/>
    </source>
</evidence>
<feature type="transmembrane region" description="Helical" evidence="6">
    <location>
        <begin position="213"/>
        <end position="232"/>
    </location>
</feature>
<keyword evidence="4 6" id="KW-1133">Transmembrane helix</keyword>
<evidence type="ECO:0000259" key="7">
    <source>
        <dbReference type="Pfam" id="PF00892"/>
    </source>
</evidence>
<evidence type="ECO:0000256" key="1">
    <source>
        <dbReference type="ARBA" id="ARBA00004141"/>
    </source>
</evidence>
<feature type="domain" description="EamA" evidence="7">
    <location>
        <begin position="5"/>
        <end position="138"/>
    </location>
</feature>
<feature type="transmembrane region" description="Helical" evidence="6">
    <location>
        <begin position="122"/>
        <end position="143"/>
    </location>
</feature>
<evidence type="ECO:0000256" key="6">
    <source>
        <dbReference type="SAM" id="Phobius"/>
    </source>
</evidence>
<proteinExistence type="inferred from homology"/>